<dbReference type="InterPro" id="IPR038063">
    <property type="entry name" value="Transpep_catalytic_dom"/>
</dbReference>
<dbReference type="AlphaFoldDB" id="A0A7C4Q5Z0"/>
<keyword evidence="8" id="KW-1133">Transmembrane helix</keyword>
<dbReference type="PROSITE" id="PS52029">
    <property type="entry name" value="LD_TPASE"/>
    <property type="match status" value="1"/>
</dbReference>
<sequence length="378" mass="41727">MSLEQQPDPRQILAEARRALRQGDRMTARRLAAELTRLQPHREEGWLILAGLSEPRASIQYLNRALQINPASQRARQGMHWAVERLRRQTSAGSALITPPSPAEVSSGKTLPVRIRSIEKKSAEASQPVRLPPRQTAQPAASSAQNLTAVLQKLPSPLYISLLTLLMVVCLGALLWLVLPDLQTAFAESPSSPRPMGALFKPSLTPTFTATFTATPTSTATSTATPTPTPTETPTPTPTDTPEPTATPLIISGGIPVEVAEDEPWIDVNLSEQMVYAYVGRQLVNSFLVSTGTWRTPTVTGQYRIYVKYRYTDMAGPGYYLPNVPYTMYFYKGYGLHGTYWHNNFGTPMSHGCINLRTEDAEWLFDFASVGTLVNIHY</sequence>
<evidence type="ECO:0000256" key="3">
    <source>
        <dbReference type="ARBA" id="ARBA00022960"/>
    </source>
</evidence>
<dbReference type="UniPathway" id="UPA00219"/>
<evidence type="ECO:0000313" key="10">
    <source>
        <dbReference type="EMBL" id="HGS88252.1"/>
    </source>
</evidence>
<feature type="region of interest" description="Disordered" evidence="7">
    <location>
        <begin position="212"/>
        <end position="243"/>
    </location>
</feature>
<dbReference type="PANTHER" id="PTHR30582:SF2">
    <property type="entry name" value="L,D-TRANSPEPTIDASE YCIB-RELATED"/>
    <property type="match status" value="1"/>
</dbReference>
<dbReference type="PANTHER" id="PTHR30582">
    <property type="entry name" value="L,D-TRANSPEPTIDASE"/>
    <property type="match status" value="1"/>
</dbReference>
<dbReference type="GO" id="GO:0071972">
    <property type="term" value="F:peptidoglycan L,D-transpeptidase activity"/>
    <property type="evidence" value="ECO:0007669"/>
    <property type="project" value="TreeGrafter"/>
</dbReference>
<evidence type="ECO:0000256" key="8">
    <source>
        <dbReference type="SAM" id="Phobius"/>
    </source>
</evidence>
<reference evidence="10" key="1">
    <citation type="journal article" date="2020" name="mSystems">
        <title>Genome- and Community-Level Interaction Insights into Carbon Utilization and Element Cycling Functions of Hydrothermarchaeota in Hydrothermal Sediment.</title>
        <authorList>
            <person name="Zhou Z."/>
            <person name="Liu Y."/>
            <person name="Xu W."/>
            <person name="Pan J."/>
            <person name="Luo Z.H."/>
            <person name="Li M."/>
        </authorList>
    </citation>
    <scope>NUCLEOTIDE SEQUENCE [LARGE SCALE GENOMIC DNA]</scope>
    <source>
        <strain evidence="10">SpSt-556</strain>
    </source>
</reference>
<feature type="transmembrane region" description="Helical" evidence="8">
    <location>
        <begin position="158"/>
        <end position="179"/>
    </location>
</feature>
<feature type="domain" description="L,D-TPase catalytic" evidence="9">
    <location>
        <begin position="264"/>
        <end position="377"/>
    </location>
</feature>
<dbReference type="GO" id="GO:0005576">
    <property type="term" value="C:extracellular region"/>
    <property type="evidence" value="ECO:0007669"/>
    <property type="project" value="TreeGrafter"/>
</dbReference>
<name>A0A7C4Q5Z0_9CHLR</name>
<evidence type="ECO:0000256" key="6">
    <source>
        <dbReference type="PROSITE-ProRule" id="PRU01373"/>
    </source>
</evidence>
<feature type="region of interest" description="Disordered" evidence="7">
    <location>
        <begin position="121"/>
        <end position="140"/>
    </location>
</feature>
<dbReference type="GO" id="GO:0018104">
    <property type="term" value="P:peptidoglycan-protein cross-linking"/>
    <property type="evidence" value="ECO:0007669"/>
    <property type="project" value="TreeGrafter"/>
</dbReference>
<proteinExistence type="predicted"/>
<dbReference type="Gene3D" id="2.40.440.10">
    <property type="entry name" value="L,D-transpeptidase catalytic domain-like"/>
    <property type="match status" value="1"/>
</dbReference>
<dbReference type="GO" id="GO:0016740">
    <property type="term" value="F:transferase activity"/>
    <property type="evidence" value="ECO:0007669"/>
    <property type="project" value="UniProtKB-KW"/>
</dbReference>
<dbReference type="InterPro" id="IPR005490">
    <property type="entry name" value="LD_TPept_cat_dom"/>
</dbReference>
<dbReference type="GO" id="GO:0071555">
    <property type="term" value="P:cell wall organization"/>
    <property type="evidence" value="ECO:0007669"/>
    <property type="project" value="UniProtKB-UniRule"/>
</dbReference>
<evidence type="ECO:0000256" key="7">
    <source>
        <dbReference type="SAM" id="MobiDB-lite"/>
    </source>
</evidence>
<keyword evidence="8" id="KW-0812">Transmembrane</keyword>
<keyword evidence="5 6" id="KW-0961">Cell wall biogenesis/degradation</keyword>
<protein>
    <submittedName>
        <fullName evidence="10">L,D-transpeptidase</fullName>
    </submittedName>
</protein>
<gene>
    <name evidence="10" type="ORF">ENT17_11645</name>
</gene>
<accession>A0A7C4Q5Z0</accession>
<feature type="active site" description="Proton donor/acceptor" evidence="6">
    <location>
        <position position="337"/>
    </location>
</feature>
<comment type="caution">
    <text evidence="10">The sequence shown here is derived from an EMBL/GenBank/DDBJ whole genome shotgun (WGS) entry which is preliminary data.</text>
</comment>
<keyword evidence="8" id="KW-0472">Membrane</keyword>
<dbReference type="SUPFAM" id="SSF48452">
    <property type="entry name" value="TPR-like"/>
    <property type="match status" value="1"/>
</dbReference>
<dbReference type="SUPFAM" id="SSF141523">
    <property type="entry name" value="L,D-transpeptidase catalytic domain-like"/>
    <property type="match status" value="1"/>
</dbReference>
<evidence type="ECO:0000259" key="9">
    <source>
        <dbReference type="PROSITE" id="PS52029"/>
    </source>
</evidence>
<dbReference type="CDD" id="cd16913">
    <property type="entry name" value="YkuD_like"/>
    <property type="match status" value="1"/>
</dbReference>
<feature type="active site" description="Nucleophile" evidence="6">
    <location>
        <position position="353"/>
    </location>
</feature>
<keyword evidence="2" id="KW-0808">Transferase</keyword>
<feature type="region of interest" description="Disordered" evidence="7">
    <location>
        <begin position="92"/>
        <end position="111"/>
    </location>
</feature>
<evidence type="ECO:0000256" key="4">
    <source>
        <dbReference type="ARBA" id="ARBA00022984"/>
    </source>
</evidence>
<dbReference type="InterPro" id="IPR050979">
    <property type="entry name" value="LD-transpeptidase"/>
</dbReference>
<evidence type="ECO:0000256" key="2">
    <source>
        <dbReference type="ARBA" id="ARBA00022679"/>
    </source>
</evidence>
<evidence type="ECO:0000256" key="1">
    <source>
        <dbReference type="ARBA" id="ARBA00004752"/>
    </source>
</evidence>
<dbReference type="Pfam" id="PF03734">
    <property type="entry name" value="YkuD"/>
    <property type="match status" value="1"/>
</dbReference>
<dbReference type="InterPro" id="IPR011990">
    <property type="entry name" value="TPR-like_helical_dom_sf"/>
</dbReference>
<feature type="compositionally biased region" description="Low complexity" evidence="7">
    <location>
        <begin position="212"/>
        <end position="226"/>
    </location>
</feature>
<dbReference type="EMBL" id="DSXR01000118">
    <property type="protein sequence ID" value="HGS88252.1"/>
    <property type="molecule type" value="Genomic_DNA"/>
</dbReference>
<dbReference type="GO" id="GO:0008360">
    <property type="term" value="P:regulation of cell shape"/>
    <property type="evidence" value="ECO:0007669"/>
    <property type="project" value="UniProtKB-UniRule"/>
</dbReference>
<feature type="compositionally biased region" description="Pro residues" evidence="7">
    <location>
        <begin position="227"/>
        <end position="241"/>
    </location>
</feature>
<comment type="pathway">
    <text evidence="1 6">Cell wall biogenesis; peptidoglycan biosynthesis.</text>
</comment>
<organism evidence="10">
    <name type="scientific">Bellilinea caldifistulae</name>
    <dbReference type="NCBI Taxonomy" id="360411"/>
    <lineage>
        <taxon>Bacteria</taxon>
        <taxon>Bacillati</taxon>
        <taxon>Chloroflexota</taxon>
        <taxon>Anaerolineae</taxon>
        <taxon>Anaerolineales</taxon>
        <taxon>Anaerolineaceae</taxon>
        <taxon>Bellilinea</taxon>
    </lineage>
</organism>
<evidence type="ECO:0000256" key="5">
    <source>
        <dbReference type="ARBA" id="ARBA00023316"/>
    </source>
</evidence>
<keyword evidence="4 6" id="KW-0573">Peptidoglycan synthesis</keyword>
<keyword evidence="3 6" id="KW-0133">Cell shape</keyword>